<organism evidence="1 2">
    <name type="scientific">Mediterraneibacter gnavus</name>
    <name type="common">Ruminococcus gnavus</name>
    <dbReference type="NCBI Taxonomy" id="33038"/>
    <lineage>
        <taxon>Bacteria</taxon>
        <taxon>Bacillati</taxon>
        <taxon>Bacillota</taxon>
        <taxon>Clostridia</taxon>
        <taxon>Lachnospirales</taxon>
        <taxon>Lachnospiraceae</taxon>
        <taxon>Mediterraneibacter</taxon>
    </lineage>
</organism>
<sequence length="129" mass="14791">MKTNEIIKEINNKFAETYKNASPFVDSGELWNFCMDTIKNPITLSNIVFANDMGIPPVKSLVTIYKRKMFPDSTFQFTGLQSQYMGALMGFVFKFVLGYQSQKERCKVEFLGVKTATRFLEGPVIDFEE</sequence>
<evidence type="ECO:0000313" key="1">
    <source>
        <dbReference type="EMBL" id="PLT87019.1"/>
    </source>
</evidence>
<reference evidence="1 2" key="1">
    <citation type="journal article" date="2017" name="Genome Med.">
        <title>A novel Ruminococcus gnavus clade enriched in inflammatory bowel disease patients.</title>
        <authorList>
            <person name="Hall A.B."/>
            <person name="Yassour M."/>
            <person name="Sauk J."/>
            <person name="Garner A."/>
            <person name="Jiang X."/>
            <person name="Arthur T."/>
            <person name="Lagoudas G.K."/>
            <person name="Vatanen T."/>
            <person name="Fornelos N."/>
            <person name="Wilson R."/>
            <person name="Bertha M."/>
            <person name="Cohen M."/>
            <person name="Garber J."/>
            <person name="Khalili H."/>
            <person name="Gevers D."/>
            <person name="Ananthakrishnan A.N."/>
            <person name="Kugathasan S."/>
            <person name="Lander E.S."/>
            <person name="Blainey P."/>
            <person name="Vlamakis H."/>
            <person name="Xavier R.J."/>
            <person name="Huttenhower C."/>
        </authorList>
    </citation>
    <scope>NUCLEOTIDE SEQUENCE [LARGE SCALE GENOMIC DNA]</scope>
    <source>
        <strain evidence="1 2">RJX1128</strain>
    </source>
</reference>
<dbReference type="AlphaFoldDB" id="A0A2N5Q036"/>
<dbReference type="EMBL" id="NIHW01000016">
    <property type="protein sequence ID" value="PLT87019.1"/>
    <property type="molecule type" value="Genomic_DNA"/>
</dbReference>
<gene>
    <name evidence="1" type="ORF">CDL20_07765</name>
</gene>
<dbReference type="Proteomes" id="UP000234840">
    <property type="component" value="Unassembled WGS sequence"/>
</dbReference>
<name>A0A2N5Q036_MEDGN</name>
<accession>A0A2N5Q036</accession>
<proteinExistence type="predicted"/>
<comment type="caution">
    <text evidence="1">The sequence shown here is derived from an EMBL/GenBank/DDBJ whole genome shotgun (WGS) entry which is preliminary data.</text>
</comment>
<dbReference type="RefSeq" id="WP_101882422.1">
    <property type="nucleotide sequence ID" value="NZ_NIHW01000016.1"/>
</dbReference>
<protein>
    <submittedName>
        <fullName evidence="1">Uncharacterized protein</fullName>
    </submittedName>
</protein>
<evidence type="ECO:0000313" key="2">
    <source>
        <dbReference type="Proteomes" id="UP000234840"/>
    </source>
</evidence>